<name>A0ABS1Q8P7_9ACTN</name>
<keyword evidence="2" id="KW-1185">Reference proteome</keyword>
<dbReference type="RefSeq" id="WP_201858790.1">
    <property type="nucleotide sequence ID" value="NZ_JAERRG010000101.1"/>
</dbReference>
<protein>
    <recommendedName>
        <fullName evidence="3">Resolvase/invertase-type recombinase catalytic domain-containing protein</fullName>
    </recommendedName>
</protein>
<reference evidence="1 2" key="1">
    <citation type="submission" date="2021-01" db="EMBL/GenBank/DDBJ databases">
        <title>WGS of actinomycetes isolated from Thailand.</title>
        <authorList>
            <person name="Thawai C."/>
        </authorList>
    </citation>
    <scope>NUCLEOTIDE SEQUENCE [LARGE SCALE GENOMIC DNA]</scope>
    <source>
        <strain evidence="1 2">CA3R110</strain>
    </source>
</reference>
<evidence type="ECO:0000313" key="2">
    <source>
        <dbReference type="Proteomes" id="UP000621510"/>
    </source>
</evidence>
<dbReference type="Proteomes" id="UP000621510">
    <property type="component" value="Unassembled WGS sequence"/>
</dbReference>
<comment type="caution">
    <text evidence="1">The sequence shown here is derived from an EMBL/GenBank/DDBJ whole genome shotgun (WGS) entry which is preliminary data.</text>
</comment>
<dbReference type="EMBL" id="JAERRG010000101">
    <property type="protein sequence ID" value="MBL1121052.1"/>
    <property type="molecule type" value="Genomic_DNA"/>
</dbReference>
<gene>
    <name evidence="1" type="ORF">JK364_53860</name>
</gene>
<accession>A0ABS1Q8P7</accession>
<sequence length="95" mass="10870">MADDIARNNILIYVKTGTEHFSPAEQARVDQLGRYAIALGWEVEGTILVRRGEDGSLWELIYQGLKSYRLNAVVLWDEDRARPVIIASRWDFPPP</sequence>
<evidence type="ECO:0000313" key="1">
    <source>
        <dbReference type="EMBL" id="MBL1121052.1"/>
    </source>
</evidence>
<evidence type="ECO:0008006" key="3">
    <source>
        <dbReference type="Google" id="ProtNLM"/>
    </source>
</evidence>
<organism evidence="1 2">
    <name type="scientific">Streptomyces endocoffeicus</name>
    <dbReference type="NCBI Taxonomy" id="2898945"/>
    <lineage>
        <taxon>Bacteria</taxon>
        <taxon>Bacillati</taxon>
        <taxon>Actinomycetota</taxon>
        <taxon>Actinomycetes</taxon>
        <taxon>Kitasatosporales</taxon>
        <taxon>Streptomycetaceae</taxon>
        <taxon>Streptomyces</taxon>
    </lineage>
</organism>
<proteinExistence type="predicted"/>